<evidence type="ECO:0000256" key="1">
    <source>
        <dbReference type="SAM" id="MobiDB-lite"/>
    </source>
</evidence>
<gene>
    <name evidence="2" type="ORF">CEPIT_LOCUS32854</name>
</gene>
<accession>A0AAV0FD42</accession>
<evidence type="ECO:0000313" key="2">
    <source>
        <dbReference type="EMBL" id="CAH9133316.1"/>
    </source>
</evidence>
<keyword evidence="3" id="KW-1185">Reference proteome</keyword>
<dbReference type="Proteomes" id="UP001152523">
    <property type="component" value="Unassembled WGS sequence"/>
</dbReference>
<sequence>MPPNDRAIDGGTSVYDVTMTNSDQTTNEDKSYDQAMPPNDRAIGGGTSVYDTNSDQTTNEDKRYDQTMPPNDRALDGGTTVYEYGSGSLIQTEMPISYPSHSLTHANQPIIKGGVPFSLPKTPSPLNIYYDANTLNEIYNNDIYNVWAWGPLN</sequence>
<proteinExistence type="predicted"/>
<evidence type="ECO:0000313" key="3">
    <source>
        <dbReference type="Proteomes" id="UP001152523"/>
    </source>
</evidence>
<organism evidence="2 3">
    <name type="scientific">Cuscuta epithymum</name>
    <dbReference type="NCBI Taxonomy" id="186058"/>
    <lineage>
        <taxon>Eukaryota</taxon>
        <taxon>Viridiplantae</taxon>
        <taxon>Streptophyta</taxon>
        <taxon>Embryophyta</taxon>
        <taxon>Tracheophyta</taxon>
        <taxon>Spermatophyta</taxon>
        <taxon>Magnoliopsida</taxon>
        <taxon>eudicotyledons</taxon>
        <taxon>Gunneridae</taxon>
        <taxon>Pentapetalae</taxon>
        <taxon>asterids</taxon>
        <taxon>lamiids</taxon>
        <taxon>Solanales</taxon>
        <taxon>Convolvulaceae</taxon>
        <taxon>Cuscuteae</taxon>
        <taxon>Cuscuta</taxon>
        <taxon>Cuscuta subgen. Cuscuta</taxon>
    </lineage>
</organism>
<dbReference type="AlphaFoldDB" id="A0AAV0FD42"/>
<dbReference type="EMBL" id="CAMAPF010000975">
    <property type="protein sequence ID" value="CAH9133316.1"/>
    <property type="molecule type" value="Genomic_DNA"/>
</dbReference>
<reference evidence="2" key="1">
    <citation type="submission" date="2022-07" db="EMBL/GenBank/DDBJ databases">
        <authorList>
            <person name="Macas J."/>
            <person name="Novak P."/>
            <person name="Neumann P."/>
        </authorList>
    </citation>
    <scope>NUCLEOTIDE SEQUENCE</scope>
</reference>
<name>A0AAV0FD42_9ASTE</name>
<feature type="region of interest" description="Disordered" evidence="1">
    <location>
        <begin position="1"/>
        <end position="77"/>
    </location>
</feature>
<comment type="caution">
    <text evidence="2">The sequence shown here is derived from an EMBL/GenBank/DDBJ whole genome shotgun (WGS) entry which is preliminary data.</text>
</comment>
<protein>
    <submittedName>
        <fullName evidence="2">Uncharacterized protein</fullName>
    </submittedName>
</protein>